<protein>
    <submittedName>
        <fullName evidence="2">Uncharacterized protein</fullName>
    </submittedName>
</protein>
<evidence type="ECO:0000256" key="1">
    <source>
        <dbReference type="SAM" id="MobiDB-lite"/>
    </source>
</evidence>
<feature type="compositionally biased region" description="Basic and acidic residues" evidence="1">
    <location>
        <begin position="1"/>
        <end position="20"/>
    </location>
</feature>
<accession>A0A8H8U7B3</accession>
<name>A0A8H8U7B3_9HELO</name>
<organism evidence="2 3">
    <name type="scientific">Lachnellula occidentalis</name>
    <dbReference type="NCBI Taxonomy" id="215460"/>
    <lineage>
        <taxon>Eukaryota</taxon>
        <taxon>Fungi</taxon>
        <taxon>Dikarya</taxon>
        <taxon>Ascomycota</taxon>
        <taxon>Pezizomycotina</taxon>
        <taxon>Leotiomycetes</taxon>
        <taxon>Helotiales</taxon>
        <taxon>Lachnaceae</taxon>
        <taxon>Lachnellula</taxon>
    </lineage>
</organism>
<proteinExistence type="predicted"/>
<reference evidence="2 3" key="1">
    <citation type="submission" date="2018-05" db="EMBL/GenBank/DDBJ databases">
        <title>Genome sequencing and assembly of the regulated plant pathogen Lachnellula willkommii and related sister species for the development of diagnostic species identification markers.</title>
        <authorList>
            <person name="Giroux E."/>
            <person name="Bilodeau G."/>
        </authorList>
    </citation>
    <scope>NUCLEOTIDE SEQUENCE [LARGE SCALE GENOMIC DNA]</scope>
    <source>
        <strain evidence="2 3">CBS 160.35</strain>
    </source>
</reference>
<dbReference type="Proteomes" id="UP000443090">
    <property type="component" value="Unassembled WGS sequence"/>
</dbReference>
<comment type="caution">
    <text evidence="2">The sequence shown here is derived from an EMBL/GenBank/DDBJ whole genome shotgun (WGS) entry which is preliminary data.</text>
</comment>
<keyword evidence="3" id="KW-1185">Reference proteome</keyword>
<gene>
    <name evidence="2" type="ORF">LOCC1_G007864</name>
</gene>
<feature type="compositionally biased region" description="Basic and acidic residues" evidence="1">
    <location>
        <begin position="83"/>
        <end position="107"/>
    </location>
</feature>
<dbReference type="AlphaFoldDB" id="A0A8H8U7B3"/>
<evidence type="ECO:0000313" key="3">
    <source>
        <dbReference type="Proteomes" id="UP000443090"/>
    </source>
</evidence>
<evidence type="ECO:0000313" key="2">
    <source>
        <dbReference type="EMBL" id="TVY34083.1"/>
    </source>
</evidence>
<feature type="region of interest" description="Disordered" evidence="1">
    <location>
        <begin position="1"/>
        <end position="115"/>
    </location>
</feature>
<feature type="compositionally biased region" description="Low complexity" evidence="1">
    <location>
        <begin position="49"/>
        <end position="59"/>
    </location>
</feature>
<dbReference type="OrthoDB" id="3359339at2759"/>
<sequence length="115" mass="11759">MSYSDKDPLAAAKQAERELNSHQAKQGHGGSDSANESGVDASVESRFPGASVVYGSAASGAGGNREIPPEEGGDITESGQPTKARDFEGEGGPEDKRARDASDRGGEDGVDAPVR</sequence>
<dbReference type="EMBL" id="QGMI01001234">
    <property type="protein sequence ID" value="TVY34083.1"/>
    <property type="molecule type" value="Genomic_DNA"/>
</dbReference>